<accession>A0ABN2A095</accession>
<keyword evidence="3" id="KW-1185">Reference proteome</keyword>
<protein>
    <submittedName>
        <fullName evidence="2">Uncharacterized protein</fullName>
    </submittedName>
</protein>
<comment type="caution">
    <text evidence="2">The sequence shown here is derived from an EMBL/GenBank/DDBJ whole genome shotgun (WGS) entry which is preliminary data.</text>
</comment>
<evidence type="ECO:0000256" key="1">
    <source>
        <dbReference type="SAM" id="MobiDB-lite"/>
    </source>
</evidence>
<proteinExistence type="predicted"/>
<evidence type="ECO:0000313" key="2">
    <source>
        <dbReference type="EMBL" id="GAA1508354.1"/>
    </source>
</evidence>
<feature type="compositionally biased region" description="Polar residues" evidence="1">
    <location>
        <begin position="1"/>
        <end position="12"/>
    </location>
</feature>
<gene>
    <name evidence="2" type="ORF">GCM10009741_01310</name>
</gene>
<sequence length="371" mass="39802">MVATTSSVSFGTAQWPHADDQPVSRTVGFENFGSAAVPLDLVGSLKNGAAAGVLTLSADRLTVPAGGTASVQVTSHTMHAGPDGLYTGKLTATTGNQQVAVPLVADKEVESYDVAVTVLGTDGKPLPADRAYVGLVNVDTLEAGDPGRVAKGKYGLDVTAFGANGEHYRMVQPELTISRDSKLFVDLRKAKPVKVTVPRADAGTFVVFFGYELTNRTGDKALTFNLQPQGEKLFLGRMGRPVSGDRFQSFVASYVGKLAADGTLTDTPYVYGLVDTRRGQFFDGLQRRIFTDRQLAHVVARYKGSGESDWALVGRRPGVDTLPIAASVKLPATVHQYLEPRTDWQQMLGEIQNEPRQYKAGTTTYETLTTP</sequence>
<reference evidence="2 3" key="1">
    <citation type="journal article" date="2019" name="Int. J. Syst. Evol. Microbiol.">
        <title>The Global Catalogue of Microorganisms (GCM) 10K type strain sequencing project: providing services to taxonomists for standard genome sequencing and annotation.</title>
        <authorList>
            <consortium name="The Broad Institute Genomics Platform"/>
            <consortium name="The Broad Institute Genome Sequencing Center for Infectious Disease"/>
            <person name="Wu L."/>
            <person name="Ma J."/>
        </authorList>
    </citation>
    <scope>NUCLEOTIDE SEQUENCE [LARGE SCALE GENOMIC DNA]</scope>
    <source>
        <strain evidence="2 3">JCM 14303</strain>
    </source>
</reference>
<evidence type="ECO:0000313" key="3">
    <source>
        <dbReference type="Proteomes" id="UP001500363"/>
    </source>
</evidence>
<name>A0ABN2A095_9ACTN</name>
<dbReference type="EMBL" id="BAAANC010000001">
    <property type="protein sequence ID" value="GAA1508354.1"/>
    <property type="molecule type" value="Genomic_DNA"/>
</dbReference>
<organism evidence="2 3">
    <name type="scientific">Kribbella lupini</name>
    <dbReference type="NCBI Taxonomy" id="291602"/>
    <lineage>
        <taxon>Bacteria</taxon>
        <taxon>Bacillati</taxon>
        <taxon>Actinomycetota</taxon>
        <taxon>Actinomycetes</taxon>
        <taxon>Propionibacteriales</taxon>
        <taxon>Kribbellaceae</taxon>
        <taxon>Kribbella</taxon>
    </lineage>
</organism>
<feature type="region of interest" description="Disordered" evidence="1">
    <location>
        <begin position="1"/>
        <end position="22"/>
    </location>
</feature>
<dbReference type="Proteomes" id="UP001500363">
    <property type="component" value="Unassembled WGS sequence"/>
</dbReference>